<evidence type="ECO:0000256" key="9">
    <source>
        <dbReference type="PIRSR" id="PIRSR000350-3"/>
    </source>
</evidence>
<evidence type="ECO:0000256" key="4">
    <source>
        <dbReference type="ARBA" id="ARBA00022857"/>
    </source>
</evidence>
<name>A0A076Z2K2_STRAG</name>
<evidence type="ECO:0000313" key="21">
    <source>
        <dbReference type="Proteomes" id="UP000093122"/>
    </source>
</evidence>
<proteinExistence type="inferred from homology"/>
<dbReference type="GO" id="GO:0004148">
    <property type="term" value="F:dihydrolipoyl dehydrogenase (NADH) activity"/>
    <property type="evidence" value="ECO:0007669"/>
    <property type="project" value="UniProtKB-EC"/>
</dbReference>
<comment type="caution">
    <text evidence="18">The sequence shown here is derived from an EMBL/GenBank/DDBJ whole genome shotgun (WGS) entry which is preliminary data.</text>
</comment>
<dbReference type="PROSITE" id="PS00076">
    <property type="entry name" value="PYRIDINE_REDOX_1"/>
    <property type="match status" value="1"/>
</dbReference>
<evidence type="ECO:0000313" key="20">
    <source>
        <dbReference type="Proteomes" id="UP000035346"/>
    </source>
</evidence>
<dbReference type="Proteomes" id="UP000093122">
    <property type="component" value="Unassembled WGS sequence"/>
</dbReference>
<evidence type="ECO:0000313" key="15">
    <source>
        <dbReference type="EMBL" id="MDK6899959.1"/>
    </source>
</evidence>
<evidence type="ECO:0000256" key="3">
    <source>
        <dbReference type="ARBA" id="ARBA00022827"/>
    </source>
</evidence>
<dbReference type="InterPro" id="IPR001100">
    <property type="entry name" value="Pyr_nuc-diS_OxRdtase"/>
</dbReference>
<dbReference type="PRINTS" id="PR00368">
    <property type="entry name" value="FADPNR"/>
</dbReference>
<evidence type="ECO:0000313" key="19">
    <source>
        <dbReference type="EMBL" id="SUN67373.1"/>
    </source>
</evidence>
<evidence type="ECO:0000256" key="6">
    <source>
        <dbReference type="ARBA" id="ARBA00023157"/>
    </source>
</evidence>
<reference evidence="14 20" key="1">
    <citation type="journal article" date="2015" name="PLoS ONE">
        <title>Genomic analysis reveals the molecular basis for capsule loss in the group B streptococcus population.</title>
        <authorList>
            <consortium name="DEVANI Consortium"/>
            <person name="Rosini R."/>
            <person name="Campisi E."/>
            <person name="De Chiara M."/>
            <person name="Tettelin H."/>
            <person name="Rinaudo D."/>
            <person name="Toniolo C."/>
            <person name="Metruccio M."/>
            <person name="Guidotti S."/>
            <person name="Sorensen U.B."/>
            <person name="Kilian M."/>
            <person name="Ramirez M."/>
            <person name="Janulczyk R."/>
            <person name="Donati C."/>
            <person name="Grandi G."/>
            <person name="Margarit I."/>
        </authorList>
    </citation>
    <scope>NUCLEOTIDE SEQUENCE [LARGE SCALE GENOMIC DNA]</scope>
    <source>
        <strain evidence="14 20">DK-B-USS-215</strain>
    </source>
</reference>
<dbReference type="KEGG" id="sage:EN72_00835"/>
<dbReference type="InterPro" id="IPR004099">
    <property type="entry name" value="Pyr_nucl-diS_OxRdtase_dimer"/>
</dbReference>
<evidence type="ECO:0000256" key="7">
    <source>
        <dbReference type="ARBA" id="ARBA00023284"/>
    </source>
</evidence>
<sequence length="439" mass="48252">MKKYDVIVLGFGKAGKTLAAKLATQGKSVAMVEEDDKMYGGTCINIGCIPTKTLLVSASKNHDFQEAMTTRNEVTSRLRAKNFAMLDNKDTVDVYNAKARFISNKVVELTGGADKQELTADVIIINTGAKSVQLPIPGLADSQHVYDSTAIQELAHLPKRLGIIGGGNIGLEFATLYSELGSKVTVIDSQSRIFAREEEELSEMAQDYLEEMGISFKLSADIKSVQNEDEDVVISFEDEKLSFDAVLYATGRKPNTEGLALENTDIKLTERGAIAVDEYCQTSVENIFAVGDVNGGPQFTYISLDDSRIVLNYLNGDKDYSLKNRGAVPTSTFTNPPLATVGLDEKTAKEKGYQVKSNSLLVSAMPRAHVNNDLRGIFKVVVDTETNLILGARLFGAESHELINIITMAMDNKIPYTYFQKQIFTHPTMVENFNDLFNF</sequence>
<feature type="binding site" evidence="9">
    <location>
        <position position="251"/>
    </location>
    <ligand>
        <name>NAD(+)</name>
        <dbReference type="ChEBI" id="CHEBI:57540"/>
    </ligand>
</feature>
<feature type="binding site" evidence="9">
    <location>
        <begin position="165"/>
        <end position="172"/>
    </location>
    <ligand>
        <name>NAD(+)</name>
        <dbReference type="ChEBI" id="CHEBI:57540"/>
    </ligand>
</feature>
<dbReference type="SUPFAM" id="SSF55424">
    <property type="entry name" value="FAD/NAD-linked reductases, dimerisation (C-terminal) domain"/>
    <property type="match status" value="1"/>
</dbReference>
<dbReference type="EC" id="1.16.1.1" evidence="18"/>
<comment type="cofactor">
    <cofactor evidence="9">
        <name>FAD</name>
        <dbReference type="ChEBI" id="CHEBI:57692"/>
    </cofactor>
    <text evidence="9">Binds 1 FAD per subunit.</text>
</comment>
<feature type="binding site" evidence="9">
    <location>
        <position position="292"/>
    </location>
    <ligand>
        <name>FAD</name>
        <dbReference type="ChEBI" id="CHEBI:57692"/>
    </ligand>
</feature>
<evidence type="ECO:0000259" key="13">
    <source>
        <dbReference type="Pfam" id="PF07992"/>
    </source>
</evidence>
<dbReference type="EC" id="1.8.1.4" evidence="18"/>
<feature type="domain" description="FAD/NAD(P)-binding" evidence="13">
    <location>
        <begin position="4"/>
        <end position="302"/>
    </location>
</feature>
<evidence type="ECO:0000313" key="23">
    <source>
        <dbReference type="Proteomes" id="UP000255140"/>
    </source>
</evidence>
<feature type="binding site" evidence="9">
    <location>
        <position position="52"/>
    </location>
    <ligand>
        <name>FAD</name>
        <dbReference type="ChEBI" id="CHEBI:57692"/>
    </ligand>
</feature>
<evidence type="ECO:0000313" key="18">
    <source>
        <dbReference type="EMBL" id="SUN13585.1"/>
    </source>
</evidence>
<evidence type="ECO:0000313" key="22">
    <source>
        <dbReference type="Proteomes" id="UP000254076"/>
    </source>
</evidence>
<keyword evidence="2 11" id="KW-0285">Flavoprotein</keyword>
<feature type="active site" description="Proton acceptor" evidence="8">
    <location>
        <position position="426"/>
    </location>
</feature>
<dbReference type="PRINTS" id="PR00411">
    <property type="entry name" value="PNDRDTASEI"/>
</dbReference>
<dbReference type="InterPro" id="IPR012999">
    <property type="entry name" value="Pyr_OxRdtase_I_AS"/>
</dbReference>
<dbReference type="EMBL" id="LBKL01000084">
    <property type="protein sequence ID" value="KLL36545.1"/>
    <property type="molecule type" value="Genomic_DNA"/>
</dbReference>
<dbReference type="PANTHER" id="PTHR43014:SF4">
    <property type="entry name" value="PYRIDINE NUCLEOTIDE-DISULFIDE OXIDOREDUCTASE RCLA-RELATED"/>
    <property type="match status" value="1"/>
</dbReference>
<dbReference type="Proteomes" id="UP000035346">
    <property type="component" value="Unassembled WGS sequence"/>
</dbReference>
<evidence type="ECO:0000256" key="5">
    <source>
        <dbReference type="ARBA" id="ARBA00023002"/>
    </source>
</evidence>
<organism evidence="18 22">
    <name type="scientific">Streptococcus agalactiae</name>
    <dbReference type="NCBI Taxonomy" id="1311"/>
    <lineage>
        <taxon>Bacteria</taxon>
        <taxon>Bacillati</taxon>
        <taxon>Bacillota</taxon>
        <taxon>Bacilli</taxon>
        <taxon>Lactobacillales</taxon>
        <taxon>Streptococcaceae</taxon>
        <taxon>Streptococcus</taxon>
    </lineage>
</organism>
<keyword evidence="9" id="KW-0547">Nucleotide-binding</keyword>
<dbReference type="InterPro" id="IPR016156">
    <property type="entry name" value="FAD/NAD-linked_Rdtase_dimer_sf"/>
</dbReference>
<keyword evidence="7 11" id="KW-0676">Redox-active center</keyword>
<dbReference type="GO" id="GO:0016152">
    <property type="term" value="F:mercury (II) reductase (NADP+) activity"/>
    <property type="evidence" value="ECO:0007669"/>
    <property type="project" value="UniProtKB-EC"/>
</dbReference>
<dbReference type="AlphaFoldDB" id="A0A076Z2K2"/>
<dbReference type="NCBIfam" id="NF005572">
    <property type="entry name" value="PRK07251.1"/>
    <property type="match status" value="1"/>
</dbReference>
<dbReference type="EMBL" id="UHEQ01000004">
    <property type="protein sequence ID" value="SUN13585.1"/>
    <property type="molecule type" value="Genomic_DNA"/>
</dbReference>
<accession>A0A076Z2K2</accession>
<evidence type="ECO:0000313" key="14">
    <source>
        <dbReference type="EMBL" id="KLL36545.1"/>
    </source>
</evidence>
<dbReference type="PANTHER" id="PTHR43014">
    <property type="entry name" value="MERCURIC REDUCTASE"/>
    <property type="match status" value="1"/>
</dbReference>
<dbReference type="EMBL" id="UHEW01000009">
    <property type="protein sequence ID" value="SUN67373.1"/>
    <property type="molecule type" value="Genomic_DNA"/>
</dbReference>
<dbReference type="Gene3D" id="3.30.390.30">
    <property type="match status" value="1"/>
</dbReference>
<protein>
    <submittedName>
        <fullName evidence="18">Dihydrolipoamide dehydrogenase Mercuric ion reductase PF00070 family, FAD-dependent NAD(P)-disulphide oxidoreductase</fullName>
        <ecNumber evidence="18">1.16.1.1</ecNumber>
        <ecNumber evidence="18">1.8.1.4</ecNumber>
    </submittedName>
    <submittedName>
        <fullName evidence="15">FAD-containing oxidoreductase</fullName>
    </submittedName>
    <submittedName>
        <fullName evidence="14">Pyridine nucleotide-disulfide oxidoreductase</fullName>
    </submittedName>
</protein>
<keyword evidence="6" id="KW-1015">Disulfide bond</keyword>
<dbReference type="EMBL" id="MAWT01000003">
    <property type="protein sequence ID" value="OCM72641.1"/>
    <property type="molecule type" value="Genomic_DNA"/>
</dbReference>
<evidence type="ECO:0000313" key="17">
    <source>
        <dbReference type="EMBL" id="RDY78041.1"/>
    </source>
</evidence>
<dbReference type="Pfam" id="PF02852">
    <property type="entry name" value="Pyr_redox_dim"/>
    <property type="match status" value="1"/>
</dbReference>
<evidence type="ECO:0000259" key="12">
    <source>
        <dbReference type="Pfam" id="PF02852"/>
    </source>
</evidence>
<gene>
    <name evidence="18" type="primary">lpd</name>
    <name evidence="16" type="ORF">AX245_01845</name>
    <name evidence="17" type="ORF">C4618_10765</name>
    <name evidence="18" type="ORF">NCTC8185_00792</name>
    <name evidence="19" type="ORF">NCTC9828_02431</name>
    <name evidence="15" type="ORF">QP229_08130</name>
    <name evidence="14" type="ORF">WA04_09035</name>
</gene>
<evidence type="ECO:0000256" key="1">
    <source>
        <dbReference type="ARBA" id="ARBA00007532"/>
    </source>
</evidence>
<reference evidence="17 24" key="3">
    <citation type="journal article" date="2018" name="Emerg. Microbes Infect.">
        <title>Phenotypic and molecular analysis of nontypeable Group B streptococci: identification of cps2a and hybrid cps2a/cps5 Group B streptococcal capsule gene clusters.</title>
        <authorList>
            <person name="Alhhazmi A."/>
            <person name="Tyrrell G.J."/>
        </authorList>
    </citation>
    <scope>NUCLEOTIDE SEQUENCE [LARGE SCALE GENOMIC DNA]</scope>
    <source>
        <strain evidence="17 24">PLGBS17</strain>
    </source>
</reference>
<dbReference type="SMR" id="A0A076Z2K2"/>
<dbReference type="GO" id="GO:0050660">
    <property type="term" value="F:flavin adenine dinucleotide binding"/>
    <property type="evidence" value="ECO:0007669"/>
    <property type="project" value="TreeGrafter"/>
</dbReference>
<evidence type="ECO:0000256" key="10">
    <source>
        <dbReference type="PIRSR" id="PIRSR000350-4"/>
    </source>
</evidence>
<dbReference type="Gene3D" id="3.50.50.60">
    <property type="entry name" value="FAD/NAD(P)-binding domain"/>
    <property type="match status" value="2"/>
</dbReference>
<evidence type="ECO:0000313" key="24">
    <source>
        <dbReference type="Proteomes" id="UP000256718"/>
    </source>
</evidence>
<dbReference type="Proteomes" id="UP000255140">
    <property type="component" value="Unassembled WGS sequence"/>
</dbReference>
<keyword evidence="9" id="KW-0520">NAD</keyword>
<keyword evidence="5 11" id="KW-0560">Oxidoreductase</keyword>
<dbReference type="InterPro" id="IPR036188">
    <property type="entry name" value="FAD/NAD-bd_sf"/>
</dbReference>
<dbReference type="InterPro" id="IPR023753">
    <property type="entry name" value="FAD/NAD-binding_dom"/>
</dbReference>
<dbReference type="KEGG" id="sagg:EN73_00810"/>
<dbReference type="EMBL" id="JASOIH010000009">
    <property type="protein sequence ID" value="MDK6899959.1"/>
    <property type="molecule type" value="Genomic_DNA"/>
</dbReference>
<evidence type="ECO:0000313" key="16">
    <source>
        <dbReference type="EMBL" id="OCM72641.1"/>
    </source>
</evidence>
<reference evidence="16 21" key="2">
    <citation type="journal article" date="2016" name="Sci. Rep.">
        <title>Serotype IV Streptococcus agalactiae ST-452 has arisen from large genomic recombination events between CC23 and the hypervirulent CC17 lineages.</title>
        <authorList>
            <person name="Campisi E."/>
            <person name="Rinaudo C.D."/>
            <person name="Donati C."/>
            <person name="Barucco M."/>
            <person name="Torricelli G."/>
            <person name="Edwards M.S."/>
            <person name="Baker C.J."/>
            <person name="Margarit I."/>
            <person name="Rosini R."/>
        </authorList>
    </citation>
    <scope>NUCLEOTIDE SEQUENCE [LARGE SCALE GENOMIC DNA]</scope>
    <source>
        <strain evidence="16 21">CZ-PW-140</strain>
    </source>
</reference>
<dbReference type="SUPFAM" id="SSF51905">
    <property type="entry name" value="FAD/NAD(P)-binding domain"/>
    <property type="match status" value="1"/>
</dbReference>
<evidence type="ECO:0000256" key="11">
    <source>
        <dbReference type="RuleBase" id="RU003691"/>
    </source>
</evidence>
<dbReference type="Proteomes" id="UP000256718">
    <property type="component" value="Unassembled WGS sequence"/>
</dbReference>
<dbReference type="Pfam" id="PF07992">
    <property type="entry name" value="Pyr_redox_2"/>
    <property type="match status" value="1"/>
</dbReference>
<dbReference type="Proteomes" id="UP001230629">
    <property type="component" value="Unassembled WGS sequence"/>
</dbReference>
<dbReference type="FunFam" id="3.30.390.30:FF:000001">
    <property type="entry name" value="Dihydrolipoyl dehydrogenase"/>
    <property type="match status" value="1"/>
</dbReference>
<dbReference type="Proteomes" id="UP000254076">
    <property type="component" value="Unassembled WGS sequence"/>
</dbReference>
<keyword evidence="3 9" id="KW-0274">FAD</keyword>
<dbReference type="PIRSF" id="PIRSF000350">
    <property type="entry name" value="Mercury_reductase_MerA"/>
    <property type="match status" value="1"/>
</dbReference>
<dbReference type="GO" id="GO:0003955">
    <property type="term" value="F:NAD(P)H dehydrogenase (quinone) activity"/>
    <property type="evidence" value="ECO:0007669"/>
    <property type="project" value="TreeGrafter"/>
</dbReference>
<reference evidence="15" key="5">
    <citation type="submission" date="2023-05" db="EMBL/GenBank/DDBJ databases">
        <title>Cataloging the Phylogenetic Diversity of Human Bladder Bacteria.</title>
        <authorList>
            <person name="Du J."/>
        </authorList>
    </citation>
    <scope>NUCLEOTIDE SEQUENCE</scope>
    <source>
        <strain evidence="15">UMB8703</strain>
    </source>
</reference>
<keyword evidence="4" id="KW-0521">NADP</keyword>
<reference evidence="22 23" key="4">
    <citation type="submission" date="2018-06" db="EMBL/GenBank/DDBJ databases">
        <authorList>
            <consortium name="Pathogen Informatics"/>
            <person name="Doyle S."/>
        </authorList>
    </citation>
    <scope>NUCLEOTIDE SEQUENCE [LARGE SCALE GENOMIC DNA]</scope>
    <source>
        <strain evidence="18 22">NCTC8185</strain>
        <strain evidence="19 23">NCTC9828</strain>
    </source>
</reference>
<evidence type="ECO:0000256" key="2">
    <source>
        <dbReference type="ARBA" id="ARBA00022630"/>
    </source>
</evidence>
<feature type="disulfide bond" description="Redox-active" evidence="10">
    <location>
        <begin position="43"/>
        <end position="48"/>
    </location>
</feature>
<dbReference type="EMBL" id="QHGZ01000218">
    <property type="protein sequence ID" value="RDY78041.1"/>
    <property type="molecule type" value="Genomic_DNA"/>
</dbReference>
<evidence type="ECO:0000256" key="8">
    <source>
        <dbReference type="PIRSR" id="PIRSR000350-2"/>
    </source>
</evidence>
<dbReference type="RefSeq" id="WP_000759708.1">
    <property type="nucleotide sequence ID" value="NZ_CABMHV010000030.1"/>
</dbReference>
<comment type="similarity">
    <text evidence="1 11">Belongs to the class-I pyridine nucleotide-disulfide oxidoreductase family.</text>
</comment>
<feature type="domain" description="Pyridine nucleotide-disulphide oxidoreductase dimerisation" evidence="12">
    <location>
        <begin position="328"/>
        <end position="435"/>
    </location>
</feature>